<sequence length="191" mass="21810">MAVLNNLRPVPVHDPVLESADMLPKVSATRLLRASGAENQALVDIHELLIRLYIRNRNQHRRSHWFKSLCQFRKQLGLLIGEIENSKTSALQQRLRFWDERCIHQWYLTFTQLVAAGQFAVMGLVLMAATARICKISGITEFYEEIGSEDMKAVLRSVDEGTLVEGWGELVAEEQEEEEGMDMGVVIQRDE</sequence>
<organism evidence="1 2">
    <name type="scientific">Lindgomyces ingoldianus</name>
    <dbReference type="NCBI Taxonomy" id="673940"/>
    <lineage>
        <taxon>Eukaryota</taxon>
        <taxon>Fungi</taxon>
        <taxon>Dikarya</taxon>
        <taxon>Ascomycota</taxon>
        <taxon>Pezizomycotina</taxon>
        <taxon>Dothideomycetes</taxon>
        <taxon>Pleosporomycetidae</taxon>
        <taxon>Pleosporales</taxon>
        <taxon>Lindgomycetaceae</taxon>
        <taxon>Lindgomyces</taxon>
    </lineage>
</organism>
<dbReference type="EMBL" id="MU003498">
    <property type="protein sequence ID" value="KAF2474281.1"/>
    <property type="molecule type" value="Genomic_DNA"/>
</dbReference>
<protein>
    <submittedName>
        <fullName evidence="1">Uncharacterized protein</fullName>
    </submittedName>
</protein>
<keyword evidence="2" id="KW-1185">Reference proteome</keyword>
<comment type="caution">
    <text evidence="1">The sequence shown here is derived from an EMBL/GenBank/DDBJ whole genome shotgun (WGS) entry which is preliminary data.</text>
</comment>
<accession>A0ACB6R553</accession>
<dbReference type="Proteomes" id="UP000799755">
    <property type="component" value="Unassembled WGS sequence"/>
</dbReference>
<evidence type="ECO:0000313" key="1">
    <source>
        <dbReference type="EMBL" id="KAF2474281.1"/>
    </source>
</evidence>
<reference evidence="1" key="1">
    <citation type="journal article" date="2020" name="Stud. Mycol.">
        <title>101 Dothideomycetes genomes: a test case for predicting lifestyles and emergence of pathogens.</title>
        <authorList>
            <person name="Haridas S."/>
            <person name="Albert R."/>
            <person name="Binder M."/>
            <person name="Bloem J."/>
            <person name="Labutti K."/>
            <person name="Salamov A."/>
            <person name="Andreopoulos B."/>
            <person name="Baker S."/>
            <person name="Barry K."/>
            <person name="Bills G."/>
            <person name="Bluhm B."/>
            <person name="Cannon C."/>
            <person name="Castanera R."/>
            <person name="Culley D."/>
            <person name="Daum C."/>
            <person name="Ezra D."/>
            <person name="Gonzalez J."/>
            <person name="Henrissat B."/>
            <person name="Kuo A."/>
            <person name="Liang C."/>
            <person name="Lipzen A."/>
            <person name="Lutzoni F."/>
            <person name="Magnuson J."/>
            <person name="Mondo S."/>
            <person name="Nolan M."/>
            <person name="Ohm R."/>
            <person name="Pangilinan J."/>
            <person name="Park H.-J."/>
            <person name="Ramirez L."/>
            <person name="Alfaro M."/>
            <person name="Sun H."/>
            <person name="Tritt A."/>
            <person name="Yoshinaga Y."/>
            <person name="Zwiers L.-H."/>
            <person name="Turgeon B."/>
            <person name="Goodwin S."/>
            <person name="Spatafora J."/>
            <person name="Crous P."/>
            <person name="Grigoriev I."/>
        </authorList>
    </citation>
    <scope>NUCLEOTIDE SEQUENCE</scope>
    <source>
        <strain evidence="1">ATCC 200398</strain>
    </source>
</reference>
<gene>
    <name evidence="1" type="ORF">BDR25DRAFT_215714</name>
</gene>
<name>A0ACB6R553_9PLEO</name>
<proteinExistence type="predicted"/>
<evidence type="ECO:0000313" key="2">
    <source>
        <dbReference type="Proteomes" id="UP000799755"/>
    </source>
</evidence>